<evidence type="ECO:0000313" key="2">
    <source>
        <dbReference type="Proteomes" id="UP000187261"/>
    </source>
</evidence>
<reference evidence="2" key="1">
    <citation type="submission" date="2016-10" db="EMBL/GenBank/DDBJ databases">
        <authorList>
            <person name="Varghese N."/>
            <person name="Submissions S."/>
        </authorList>
    </citation>
    <scope>NUCLEOTIDE SEQUENCE [LARGE SCALE GENOMIC DNA]</scope>
    <source>
        <strain evidence="2">DSM 19482</strain>
    </source>
</reference>
<accession>A0A1U7PXT0</accession>
<keyword evidence="2" id="KW-1185">Reference proteome</keyword>
<dbReference type="InterPro" id="IPR016541">
    <property type="entry name" value="UCP008505"/>
</dbReference>
<dbReference type="Pfam" id="PF14367">
    <property type="entry name" value="DUF4411"/>
    <property type="match status" value="1"/>
</dbReference>
<dbReference type="InterPro" id="IPR029060">
    <property type="entry name" value="PIN-like_dom_sf"/>
</dbReference>
<evidence type="ECO:0008006" key="3">
    <source>
        <dbReference type="Google" id="ProtNLM"/>
    </source>
</evidence>
<evidence type="ECO:0000313" key="1">
    <source>
        <dbReference type="EMBL" id="SIT96650.1"/>
    </source>
</evidence>
<gene>
    <name evidence="1" type="ORF">SAMN05660493_01341</name>
</gene>
<name>A0A1U7PXT0_9FLAO</name>
<dbReference type="EMBL" id="FTPU01000011">
    <property type="protein sequence ID" value="SIT96650.1"/>
    <property type="molecule type" value="Genomic_DNA"/>
</dbReference>
<protein>
    <recommendedName>
        <fullName evidence="3">PIN domain-containing protein</fullName>
    </recommendedName>
</protein>
<dbReference type="AlphaFoldDB" id="A0A1U7PXT0"/>
<organism evidence="1 2">
    <name type="scientific">Epilithonimonas bovis DSM 19482</name>
    <dbReference type="NCBI Taxonomy" id="1121284"/>
    <lineage>
        <taxon>Bacteria</taxon>
        <taxon>Pseudomonadati</taxon>
        <taxon>Bacteroidota</taxon>
        <taxon>Flavobacteriia</taxon>
        <taxon>Flavobacteriales</taxon>
        <taxon>Weeksellaceae</taxon>
        <taxon>Chryseobacterium group</taxon>
        <taxon>Epilithonimonas</taxon>
    </lineage>
</organism>
<dbReference type="Proteomes" id="UP000187261">
    <property type="component" value="Unassembled WGS sequence"/>
</dbReference>
<dbReference type="STRING" id="1121284.SAMN05660493_01341"/>
<dbReference type="SUPFAM" id="SSF88723">
    <property type="entry name" value="PIN domain-like"/>
    <property type="match status" value="1"/>
</dbReference>
<dbReference type="RefSeq" id="WP_159435842.1">
    <property type="nucleotide sequence ID" value="NZ_FTPU01000011.1"/>
</dbReference>
<dbReference type="PIRSF" id="PIRSF008505">
    <property type="entry name" value="UCP008505"/>
    <property type="match status" value="1"/>
</dbReference>
<proteinExistence type="predicted"/>
<sequence length="164" mass="18743">MVYLLDSNVFIQAHQTSYPFDVVPSFWNKLIELSNNGKIRSIDKVKKEICGSSTPDQLSIWLETKIGADFFVDSSPCVDTYAEIAVWTNDSDQYLQSAKDEFLQTDLADPWLIAYAKKNGCVIVTHETSNPNSKKKIKIPEPCIHFGVKFIRPIDMFRELNETF</sequence>
<dbReference type="OrthoDB" id="3231195at2"/>